<reference evidence="4 5" key="1">
    <citation type="submission" date="2016-10" db="EMBL/GenBank/DDBJ databases">
        <authorList>
            <person name="de Groot N.N."/>
        </authorList>
    </citation>
    <scope>NUCLEOTIDE SEQUENCE [LARGE SCALE GENOMIC DNA]</scope>
    <source>
        <strain evidence="4 5">DSM 1736</strain>
    </source>
</reference>
<dbReference type="CDD" id="cd09834">
    <property type="entry name" value="CBS_pair_bac"/>
    <property type="match status" value="1"/>
</dbReference>
<gene>
    <name evidence="4" type="ORF">SAMN04488502_11214</name>
</gene>
<proteinExistence type="predicted"/>
<dbReference type="InterPro" id="IPR000644">
    <property type="entry name" value="CBS_dom"/>
</dbReference>
<dbReference type="SUPFAM" id="SSF54631">
    <property type="entry name" value="CBS-domain pair"/>
    <property type="match status" value="1"/>
</dbReference>
<dbReference type="OrthoDB" id="384703at2"/>
<evidence type="ECO:0000256" key="1">
    <source>
        <dbReference type="ARBA" id="ARBA00023122"/>
    </source>
</evidence>
<dbReference type="EMBL" id="FNHB01000012">
    <property type="protein sequence ID" value="SDN10643.1"/>
    <property type="molecule type" value="Genomic_DNA"/>
</dbReference>
<dbReference type="SMART" id="SM00116">
    <property type="entry name" value="CBS"/>
    <property type="match status" value="1"/>
</dbReference>
<feature type="domain" description="CBS" evidence="3">
    <location>
        <begin position="7"/>
        <end position="65"/>
    </location>
</feature>
<accession>A0A1G9YQ48</accession>
<dbReference type="RefSeq" id="WP_092074710.1">
    <property type="nucleotide sequence ID" value="NZ_FNHB01000012.1"/>
</dbReference>
<name>A0A1G9YQ48_9FIRM</name>
<dbReference type="AlphaFoldDB" id="A0A1G9YQ48"/>
<dbReference type="InterPro" id="IPR046342">
    <property type="entry name" value="CBS_dom_sf"/>
</dbReference>
<dbReference type="STRING" id="146817.SAMN04488502_11214"/>
<dbReference type="InterPro" id="IPR051257">
    <property type="entry name" value="Diverse_CBS-Domain"/>
</dbReference>
<sequence>MKITFFLIPKNEVIYLPLNSTMRQALEKMEYHRFTAIPLIDEHGKYAGTITEGDLLWKLKNTPDLTFAGTERIMLKEVPRRMTNTPVRINSEMEDLVSLAVLQNFVPVLDDSDIFIGIIRRREIIEYYAKLADHPQAMNRAAGV</sequence>
<dbReference type="Gene3D" id="3.10.580.10">
    <property type="entry name" value="CBS-domain"/>
    <property type="match status" value="1"/>
</dbReference>
<organism evidence="4 5">
    <name type="scientific">Dendrosporobacter quercicolus</name>
    <dbReference type="NCBI Taxonomy" id="146817"/>
    <lineage>
        <taxon>Bacteria</taxon>
        <taxon>Bacillati</taxon>
        <taxon>Bacillota</taxon>
        <taxon>Negativicutes</taxon>
        <taxon>Selenomonadales</taxon>
        <taxon>Sporomusaceae</taxon>
        <taxon>Dendrosporobacter</taxon>
    </lineage>
</organism>
<dbReference type="PANTHER" id="PTHR43080">
    <property type="entry name" value="CBS DOMAIN-CONTAINING PROTEIN CBSX3, MITOCHONDRIAL"/>
    <property type="match status" value="1"/>
</dbReference>
<dbReference type="Proteomes" id="UP000214880">
    <property type="component" value="Unassembled WGS sequence"/>
</dbReference>
<keyword evidence="1 2" id="KW-0129">CBS domain</keyword>
<protein>
    <submittedName>
        <fullName evidence="4">CBS domain-containing protein</fullName>
    </submittedName>
</protein>
<keyword evidence="5" id="KW-1185">Reference proteome</keyword>
<evidence type="ECO:0000259" key="3">
    <source>
        <dbReference type="PROSITE" id="PS51371"/>
    </source>
</evidence>
<dbReference type="Pfam" id="PF00571">
    <property type="entry name" value="CBS"/>
    <property type="match status" value="2"/>
</dbReference>
<dbReference type="PANTHER" id="PTHR43080:SF26">
    <property type="entry name" value="REGULATORY PROTEIN"/>
    <property type="match status" value="1"/>
</dbReference>
<evidence type="ECO:0000256" key="2">
    <source>
        <dbReference type="PROSITE-ProRule" id="PRU00703"/>
    </source>
</evidence>
<evidence type="ECO:0000313" key="5">
    <source>
        <dbReference type="Proteomes" id="UP000214880"/>
    </source>
</evidence>
<evidence type="ECO:0000313" key="4">
    <source>
        <dbReference type="EMBL" id="SDN10643.1"/>
    </source>
</evidence>
<dbReference type="PROSITE" id="PS51371">
    <property type="entry name" value="CBS"/>
    <property type="match status" value="1"/>
</dbReference>